<name>A0A8S9R0T5_BRACR</name>
<proteinExistence type="predicted"/>
<comment type="caution">
    <text evidence="1">The sequence shown here is derived from an EMBL/GenBank/DDBJ whole genome shotgun (WGS) entry which is preliminary data.</text>
</comment>
<dbReference type="AlphaFoldDB" id="A0A8S9R0T5"/>
<reference evidence="1" key="1">
    <citation type="submission" date="2019-12" db="EMBL/GenBank/DDBJ databases">
        <title>Genome sequencing and annotation of Brassica cretica.</title>
        <authorList>
            <person name="Studholme D.J."/>
            <person name="Sarris P."/>
        </authorList>
    </citation>
    <scope>NUCLEOTIDE SEQUENCE</scope>
    <source>
        <strain evidence="1">PFS-109/04</strain>
        <tissue evidence="1">Leaf</tissue>
    </source>
</reference>
<evidence type="ECO:0000313" key="2">
    <source>
        <dbReference type="Proteomes" id="UP000712600"/>
    </source>
</evidence>
<protein>
    <submittedName>
        <fullName evidence="1">Uncharacterized protein</fullName>
    </submittedName>
</protein>
<organism evidence="1 2">
    <name type="scientific">Brassica cretica</name>
    <name type="common">Mustard</name>
    <dbReference type="NCBI Taxonomy" id="69181"/>
    <lineage>
        <taxon>Eukaryota</taxon>
        <taxon>Viridiplantae</taxon>
        <taxon>Streptophyta</taxon>
        <taxon>Embryophyta</taxon>
        <taxon>Tracheophyta</taxon>
        <taxon>Spermatophyta</taxon>
        <taxon>Magnoliopsida</taxon>
        <taxon>eudicotyledons</taxon>
        <taxon>Gunneridae</taxon>
        <taxon>Pentapetalae</taxon>
        <taxon>rosids</taxon>
        <taxon>malvids</taxon>
        <taxon>Brassicales</taxon>
        <taxon>Brassicaceae</taxon>
        <taxon>Brassiceae</taxon>
        <taxon>Brassica</taxon>
    </lineage>
</organism>
<gene>
    <name evidence="1" type="ORF">F2Q69_00012162</name>
</gene>
<evidence type="ECO:0000313" key="1">
    <source>
        <dbReference type="EMBL" id="KAF3558926.1"/>
    </source>
</evidence>
<sequence>MSCQEARVFRFKAEEAERQLALLRSEASARNERLAADHAKALRQAERKGKSNYAAMVGAPASQFKAEYQQLKEAQELVGDFRECRGSIGRIQELWDPIPVSPDTEEAATDFAGEGGEVDQPESTFGASMSENFETGLIGFTAGPRFSLGLRLCDD</sequence>
<accession>A0A8S9R0T5</accession>
<dbReference type="EMBL" id="QGKX02000996">
    <property type="protein sequence ID" value="KAF3558926.1"/>
    <property type="molecule type" value="Genomic_DNA"/>
</dbReference>
<dbReference type="Proteomes" id="UP000712600">
    <property type="component" value="Unassembled WGS sequence"/>
</dbReference>